<evidence type="ECO:0000313" key="5">
    <source>
        <dbReference type="Proteomes" id="UP000604046"/>
    </source>
</evidence>
<comment type="subcellular location">
    <subcellularLocation>
        <location evidence="1">Plastid</location>
    </subcellularLocation>
</comment>
<evidence type="ECO:0000313" key="4">
    <source>
        <dbReference type="EMBL" id="CAE7446750.1"/>
    </source>
</evidence>
<dbReference type="Pfam" id="PF04755">
    <property type="entry name" value="PAP_fibrillin"/>
    <property type="match status" value="1"/>
</dbReference>
<organism evidence="4 5">
    <name type="scientific">Symbiodinium natans</name>
    <dbReference type="NCBI Taxonomy" id="878477"/>
    <lineage>
        <taxon>Eukaryota</taxon>
        <taxon>Sar</taxon>
        <taxon>Alveolata</taxon>
        <taxon>Dinophyceae</taxon>
        <taxon>Suessiales</taxon>
        <taxon>Symbiodiniaceae</taxon>
        <taxon>Symbiodinium</taxon>
    </lineage>
</organism>
<evidence type="ECO:0000256" key="2">
    <source>
        <dbReference type="ARBA" id="ARBA00022640"/>
    </source>
</evidence>
<accession>A0A812RQI9</accession>
<name>A0A812RQI9_9DINO</name>
<dbReference type="InterPro" id="IPR006843">
    <property type="entry name" value="PAP/fibrillin_dom"/>
</dbReference>
<evidence type="ECO:0000259" key="3">
    <source>
        <dbReference type="Pfam" id="PF04755"/>
    </source>
</evidence>
<dbReference type="PANTHER" id="PTHR31906">
    <property type="entry name" value="PLASTID-LIPID-ASSOCIATED PROTEIN 4, CHLOROPLASTIC-RELATED"/>
    <property type="match status" value="1"/>
</dbReference>
<dbReference type="GO" id="GO:0009536">
    <property type="term" value="C:plastid"/>
    <property type="evidence" value="ECO:0007669"/>
    <property type="project" value="UniProtKB-SubCell"/>
</dbReference>
<keyword evidence="5" id="KW-1185">Reference proteome</keyword>
<dbReference type="Proteomes" id="UP000604046">
    <property type="component" value="Unassembled WGS sequence"/>
</dbReference>
<dbReference type="EMBL" id="CAJNDS010002356">
    <property type="protein sequence ID" value="CAE7446750.1"/>
    <property type="molecule type" value="Genomic_DNA"/>
</dbReference>
<dbReference type="AlphaFoldDB" id="A0A812RQI9"/>
<sequence>MALANPEQVAIRQALACPSRVASHKRSQEPARSRASDWAPFAPVAVAVGLAQFAHRIPARSRRQLRRRSVSSERMEGAGTLGSCKRDLLYFAAAGNRGFSASDADRKRAAELVDALALEFKAARDLNMRRDLLRGRWKLVYTSSPDLTSLENLPLPGWQTGRVGQSFLTASFAKNEIDFCSPFGSKVTQEVNCTWKVVTPMDDAFLVELVFRYSSTRLAEMAGLQLPAPALNLPLPPGAGIFEVAFVDEDLLVQRTRFGNGRNAFNVLLKETS</sequence>
<proteinExistence type="predicted"/>
<dbReference type="OrthoDB" id="199943at2759"/>
<comment type="caution">
    <text evidence="4">The sequence shown here is derived from an EMBL/GenBank/DDBJ whole genome shotgun (WGS) entry which is preliminary data.</text>
</comment>
<protein>
    <submittedName>
        <fullName evidence="4">Thop1 protein</fullName>
    </submittedName>
</protein>
<gene>
    <name evidence="4" type="primary">Thop1</name>
    <name evidence="4" type="ORF">SNAT2548_LOCUS24349</name>
</gene>
<feature type="domain" description="Plastid lipid-associated protein/fibrillin conserved" evidence="3">
    <location>
        <begin position="84"/>
        <end position="258"/>
    </location>
</feature>
<keyword evidence="2" id="KW-0934">Plastid</keyword>
<reference evidence="4" key="1">
    <citation type="submission" date="2021-02" db="EMBL/GenBank/DDBJ databases">
        <authorList>
            <person name="Dougan E. K."/>
            <person name="Rhodes N."/>
            <person name="Thang M."/>
            <person name="Chan C."/>
        </authorList>
    </citation>
    <scope>NUCLEOTIDE SEQUENCE</scope>
</reference>
<evidence type="ECO:0000256" key="1">
    <source>
        <dbReference type="ARBA" id="ARBA00004474"/>
    </source>
</evidence>
<dbReference type="InterPro" id="IPR039633">
    <property type="entry name" value="PAP"/>
</dbReference>